<reference evidence="3" key="1">
    <citation type="submission" date="2023-08" db="EMBL/GenBank/DDBJ databases">
        <authorList>
            <person name="Alioto T."/>
            <person name="Alioto T."/>
            <person name="Gomez Garrido J."/>
        </authorList>
    </citation>
    <scope>NUCLEOTIDE SEQUENCE</scope>
</reference>
<evidence type="ECO:0000259" key="2">
    <source>
        <dbReference type="Pfam" id="PF13837"/>
    </source>
</evidence>
<protein>
    <submittedName>
        <fullName evidence="3">Rootletin-like isoform X1</fullName>
    </submittedName>
</protein>
<dbReference type="Pfam" id="PF13837">
    <property type="entry name" value="Myb_DNA-bind_4"/>
    <property type="match status" value="1"/>
</dbReference>
<feature type="domain" description="Myb/SANT-like DNA-binding" evidence="2">
    <location>
        <begin position="8"/>
        <end position="93"/>
    </location>
</feature>
<gene>
    <name evidence="3" type="ORF">XNOV1_A023892</name>
</gene>
<dbReference type="Gene3D" id="1.10.10.60">
    <property type="entry name" value="Homeodomain-like"/>
    <property type="match status" value="1"/>
</dbReference>
<sequence length="400" mass="46722">MENSFKMSDRQVRMMIELRATNHAIFTGKRHSAMRGWRAITREMGLQGLVSPQQMKKRWENLKEKYRSMKNPPEGMENQIQPKSWRWFQLMDEAMTGRLAGTANIIQPSPLDTEEDNIFANSPLVLGEPQPGLDLSEMAPLEEDLLGDDLELNDHEKMKPENRTENPPQVVSAAGSKVQVSIPECQPQTQTVINSQPVLLYATLLPDRTAEARKTPPTSRDEVRKAEEVDRKLVELQRERRALEQEQVEFDRELIALERDRELLRKDMSSLERERASLDRERAAVERDRAALEKDQAILKREQVILDRDRAFLDRDRAFLERDRVFVQREREDFERERALWRRERDGDAVNAHPAEMTAEKEVVLQTRFYQSLTGADLDPDQLETRQRLVSLFQRLVEKL</sequence>
<dbReference type="GO" id="GO:0005856">
    <property type="term" value="C:cytoskeleton"/>
    <property type="evidence" value="ECO:0007669"/>
    <property type="project" value="TreeGrafter"/>
</dbReference>
<keyword evidence="4" id="KW-1185">Reference proteome</keyword>
<organism evidence="3 4">
    <name type="scientific">Xyrichtys novacula</name>
    <name type="common">Pearly razorfish</name>
    <name type="synonym">Hemipteronotus novacula</name>
    <dbReference type="NCBI Taxonomy" id="13765"/>
    <lineage>
        <taxon>Eukaryota</taxon>
        <taxon>Metazoa</taxon>
        <taxon>Chordata</taxon>
        <taxon>Craniata</taxon>
        <taxon>Vertebrata</taxon>
        <taxon>Euteleostomi</taxon>
        <taxon>Actinopterygii</taxon>
        <taxon>Neopterygii</taxon>
        <taxon>Teleostei</taxon>
        <taxon>Neoteleostei</taxon>
        <taxon>Acanthomorphata</taxon>
        <taxon>Eupercaria</taxon>
        <taxon>Labriformes</taxon>
        <taxon>Labridae</taxon>
        <taxon>Xyrichtys</taxon>
    </lineage>
</organism>
<dbReference type="PANTHER" id="PTHR38709:SF1">
    <property type="entry name" value="DREBRIN"/>
    <property type="match status" value="1"/>
</dbReference>
<dbReference type="Proteomes" id="UP001178508">
    <property type="component" value="Chromosome 5"/>
</dbReference>
<feature type="coiled-coil region" evidence="1">
    <location>
        <begin position="219"/>
        <end position="337"/>
    </location>
</feature>
<name>A0AAV1F439_XYRNO</name>
<evidence type="ECO:0000313" key="4">
    <source>
        <dbReference type="Proteomes" id="UP001178508"/>
    </source>
</evidence>
<dbReference type="PANTHER" id="PTHR38709">
    <property type="entry name" value="SI:CH73-193C12.2-RELATED"/>
    <property type="match status" value="1"/>
</dbReference>
<accession>A0AAV1F439</accession>
<dbReference type="EMBL" id="OY660868">
    <property type="protein sequence ID" value="CAJ1055813.1"/>
    <property type="molecule type" value="Genomic_DNA"/>
</dbReference>
<evidence type="ECO:0000313" key="3">
    <source>
        <dbReference type="EMBL" id="CAJ1055813.1"/>
    </source>
</evidence>
<evidence type="ECO:0000256" key="1">
    <source>
        <dbReference type="SAM" id="Coils"/>
    </source>
</evidence>
<dbReference type="InterPro" id="IPR044822">
    <property type="entry name" value="Myb_DNA-bind_4"/>
</dbReference>
<keyword evidence="1" id="KW-0175">Coiled coil</keyword>
<dbReference type="AlphaFoldDB" id="A0AAV1F439"/>
<proteinExistence type="predicted"/>